<dbReference type="KEGG" id="pif:PITG_22404"/>
<dbReference type="RefSeq" id="XP_002909835.1">
    <property type="nucleotide sequence ID" value="XM_002909789.1"/>
</dbReference>
<dbReference type="OrthoDB" id="168271at2759"/>
<feature type="compositionally biased region" description="Basic and acidic residues" evidence="1">
    <location>
        <begin position="389"/>
        <end position="415"/>
    </location>
</feature>
<organism evidence="2 3">
    <name type="scientific">Phytophthora infestans (strain T30-4)</name>
    <name type="common">Potato late blight agent</name>
    <dbReference type="NCBI Taxonomy" id="403677"/>
    <lineage>
        <taxon>Eukaryota</taxon>
        <taxon>Sar</taxon>
        <taxon>Stramenopiles</taxon>
        <taxon>Oomycota</taxon>
        <taxon>Peronosporomycetes</taxon>
        <taxon>Peronosporales</taxon>
        <taxon>Peronosporaceae</taxon>
        <taxon>Phytophthora</taxon>
    </lineage>
</organism>
<dbReference type="HOGENOM" id="CLU_020901_0_0_1"/>
<keyword evidence="3" id="KW-1185">Reference proteome</keyword>
<gene>
    <name evidence="2" type="ORF">PITG_22404</name>
</gene>
<dbReference type="InParanoid" id="D0RM94"/>
<dbReference type="Proteomes" id="UP000006643">
    <property type="component" value="Unassembled WGS sequence"/>
</dbReference>
<dbReference type="GeneID" id="9468234"/>
<feature type="region of interest" description="Disordered" evidence="1">
    <location>
        <begin position="386"/>
        <end position="455"/>
    </location>
</feature>
<feature type="compositionally biased region" description="Basic and acidic residues" evidence="1">
    <location>
        <begin position="158"/>
        <end position="180"/>
    </location>
</feature>
<feature type="compositionally biased region" description="Basic and acidic residues" evidence="1">
    <location>
        <begin position="86"/>
        <end position="99"/>
    </location>
</feature>
<feature type="compositionally biased region" description="Polar residues" evidence="1">
    <location>
        <begin position="131"/>
        <end position="140"/>
    </location>
</feature>
<accession>D0RM94</accession>
<feature type="region of interest" description="Disordered" evidence="1">
    <location>
        <begin position="86"/>
        <end position="146"/>
    </location>
</feature>
<sequence>MMEAEVALPQLDEAIAYLQVEVAALRAGEKDANLPALAVAVAAGEAPLPEPRFAPLLAVWTPAASAISTELAALVDQFEAARRREEEAARKKEDEDVKIPVHSALQRVRGQRRRPRTRPRRRFEDPDEGDASQSASDGTPTPSPRADVAAVTVTVNEKKKAEEKQVEKEHEKVEKEKADVVMEETLAEAKRVEMTEEKEETTEEKVEEKATEHKVDSDEKGQEEKPVEEKNPEKEEAEAALASLKALRKSMLLDVLSKIVSVAKSKAVNPAMFSTRGKVDEDQVDLEKIQDRVARGAVCDWAQFAEQVYLFCQHVVTDAEQREQPEARRKGVELLHFARTLTETLRKASVKKEAILLQKIRDAEDEAAARKEEAARKDEQQAVVLIEEDEKKRDVKDDEKDKDTETLQAEQKDGQAETADSLDSSSKALYEEASGPPPLTPARASTRIRTRTSISSDGLALCRPIAAVSQPA</sequence>
<evidence type="ECO:0000313" key="2">
    <source>
        <dbReference type="EMBL" id="EEY60488.1"/>
    </source>
</evidence>
<dbReference type="eggNOG" id="ENOG502RZZM">
    <property type="taxonomic scope" value="Eukaryota"/>
</dbReference>
<dbReference type="OMA" id="EKACIND"/>
<evidence type="ECO:0000313" key="3">
    <source>
        <dbReference type="Proteomes" id="UP000006643"/>
    </source>
</evidence>
<dbReference type="AlphaFoldDB" id="D0RM94"/>
<name>D0RM94_PHYIT</name>
<reference evidence="3" key="1">
    <citation type="journal article" date="2009" name="Nature">
        <title>Genome sequence and analysis of the Irish potato famine pathogen Phytophthora infestans.</title>
        <authorList>
            <consortium name="The Broad Institute Genome Sequencing Platform"/>
            <person name="Haas B.J."/>
            <person name="Kamoun S."/>
            <person name="Zody M.C."/>
            <person name="Jiang R.H."/>
            <person name="Handsaker R.E."/>
            <person name="Cano L.M."/>
            <person name="Grabherr M."/>
            <person name="Kodira C.D."/>
            <person name="Raffaele S."/>
            <person name="Torto-Alalibo T."/>
            <person name="Bozkurt T.O."/>
            <person name="Ah-Fong A.M."/>
            <person name="Alvarado L."/>
            <person name="Anderson V.L."/>
            <person name="Armstrong M.R."/>
            <person name="Avrova A."/>
            <person name="Baxter L."/>
            <person name="Beynon J."/>
            <person name="Boevink P.C."/>
            <person name="Bollmann S.R."/>
            <person name="Bos J.I."/>
            <person name="Bulone V."/>
            <person name="Cai G."/>
            <person name="Cakir C."/>
            <person name="Carrington J.C."/>
            <person name="Chawner M."/>
            <person name="Conti L."/>
            <person name="Costanzo S."/>
            <person name="Ewan R."/>
            <person name="Fahlgren N."/>
            <person name="Fischbach M.A."/>
            <person name="Fugelstad J."/>
            <person name="Gilroy E.M."/>
            <person name="Gnerre S."/>
            <person name="Green P.J."/>
            <person name="Grenville-Briggs L.J."/>
            <person name="Griffith J."/>
            <person name="Grunwald N.J."/>
            <person name="Horn K."/>
            <person name="Horner N.R."/>
            <person name="Hu C.H."/>
            <person name="Huitema E."/>
            <person name="Jeong D.H."/>
            <person name="Jones A.M."/>
            <person name="Jones J.D."/>
            <person name="Jones R.W."/>
            <person name="Karlsson E.K."/>
            <person name="Kunjeti S.G."/>
            <person name="Lamour K."/>
            <person name="Liu Z."/>
            <person name="Ma L."/>
            <person name="Maclean D."/>
            <person name="Chibucos M.C."/>
            <person name="McDonald H."/>
            <person name="McWalters J."/>
            <person name="Meijer H.J."/>
            <person name="Morgan W."/>
            <person name="Morris P.F."/>
            <person name="Munro C.A."/>
            <person name="O'Neill K."/>
            <person name="Ospina-Giraldo M."/>
            <person name="Pinzon A."/>
            <person name="Pritchard L."/>
            <person name="Ramsahoye B."/>
            <person name="Ren Q."/>
            <person name="Restrepo S."/>
            <person name="Roy S."/>
            <person name="Sadanandom A."/>
            <person name="Savidor A."/>
            <person name="Schornack S."/>
            <person name="Schwartz D.C."/>
            <person name="Schumann U.D."/>
            <person name="Schwessinger B."/>
            <person name="Seyer L."/>
            <person name="Sharpe T."/>
            <person name="Silvar C."/>
            <person name="Song J."/>
            <person name="Studholme D.J."/>
            <person name="Sykes S."/>
            <person name="Thines M."/>
            <person name="van de Vondervoort P.J."/>
            <person name="Phuntumart V."/>
            <person name="Wawra S."/>
            <person name="Weide R."/>
            <person name="Win J."/>
            <person name="Young C."/>
            <person name="Zhou S."/>
            <person name="Fry W."/>
            <person name="Meyers B.C."/>
            <person name="van West P."/>
            <person name="Ristaino J."/>
            <person name="Govers F."/>
            <person name="Birch P.R."/>
            <person name="Whisson S.C."/>
            <person name="Judelson H.S."/>
            <person name="Nusbaum C."/>
        </authorList>
    </citation>
    <scope>NUCLEOTIDE SEQUENCE [LARGE SCALE GENOMIC DNA]</scope>
    <source>
        <strain evidence="3">T30-4</strain>
    </source>
</reference>
<evidence type="ECO:0000256" key="1">
    <source>
        <dbReference type="SAM" id="MobiDB-lite"/>
    </source>
</evidence>
<feature type="compositionally biased region" description="Low complexity" evidence="1">
    <location>
        <begin position="441"/>
        <end position="455"/>
    </location>
</feature>
<dbReference type="VEuPathDB" id="FungiDB:PITG_22404"/>
<feature type="region of interest" description="Disordered" evidence="1">
    <location>
        <begin position="158"/>
        <end position="236"/>
    </location>
</feature>
<proteinExistence type="predicted"/>
<protein>
    <submittedName>
        <fullName evidence="2">Uncharacterized protein</fullName>
    </submittedName>
</protein>
<feature type="compositionally biased region" description="Basic and acidic residues" evidence="1">
    <location>
        <begin position="203"/>
        <end position="234"/>
    </location>
</feature>
<feature type="compositionally biased region" description="Basic residues" evidence="1">
    <location>
        <begin position="109"/>
        <end position="121"/>
    </location>
</feature>
<dbReference type="EMBL" id="GG690339">
    <property type="protein sequence ID" value="EEY60488.1"/>
    <property type="molecule type" value="Genomic_DNA"/>
</dbReference>